<dbReference type="PRINTS" id="PR00035">
    <property type="entry name" value="HTHGNTR"/>
</dbReference>
<dbReference type="Gene3D" id="1.20.120.530">
    <property type="entry name" value="GntR ligand-binding domain-like"/>
    <property type="match status" value="1"/>
</dbReference>
<dbReference type="InterPro" id="IPR000524">
    <property type="entry name" value="Tscrpt_reg_HTH_GntR"/>
</dbReference>
<evidence type="ECO:0000259" key="4">
    <source>
        <dbReference type="PROSITE" id="PS50949"/>
    </source>
</evidence>
<proteinExistence type="predicted"/>
<dbReference type="PANTHER" id="PTHR43537:SF53">
    <property type="entry name" value="HTH-TYPE TRANSCRIPTIONAL REPRESSOR NANR"/>
    <property type="match status" value="1"/>
</dbReference>
<keyword evidence="1" id="KW-0805">Transcription regulation</keyword>
<comment type="caution">
    <text evidence="5">The sequence shown here is derived from an EMBL/GenBank/DDBJ whole genome shotgun (WGS) entry which is preliminary data.</text>
</comment>
<keyword evidence="6" id="KW-1185">Reference proteome</keyword>
<dbReference type="PROSITE" id="PS50949">
    <property type="entry name" value="HTH_GNTR"/>
    <property type="match status" value="1"/>
</dbReference>
<dbReference type="CDD" id="cd07377">
    <property type="entry name" value="WHTH_GntR"/>
    <property type="match status" value="1"/>
</dbReference>
<dbReference type="SMART" id="SM00895">
    <property type="entry name" value="FCD"/>
    <property type="match status" value="1"/>
</dbReference>
<dbReference type="EMBL" id="PYMJ01000011">
    <property type="protein sequence ID" value="PSU48040.1"/>
    <property type="molecule type" value="Genomic_DNA"/>
</dbReference>
<sequence length="234" mass="26710">MSTLDNLTLKPLKKVKLSDFVTDEIERLILDNTFKEGDVLPSERELMTAFGVGRPSVREALQKLSQKGLVEINSGEKTRVTRPCTQTIVSGLSGIAIGLLSQDKEKMQFEHLRQLFEISVVREAARVRTEEDVEKLSVALENNLAQVDNYDRFIETDIAFHRTITEILGNPMVTTIYESLVQWLIRSRNPETFAKLHQISCEHHVEIFKAIQQGDPDLAEREMRHHLDNVMNNA</sequence>
<dbReference type="Proteomes" id="UP000240987">
    <property type="component" value="Unassembled WGS sequence"/>
</dbReference>
<dbReference type="OrthoDB" id="8066003at2"/>
<name>A0A2T3JGG6_9GAMM</name>
<gene>
    <name evidence="5" type="ORF">C9J12_12535</name>
</gene>
<dbReference type="InterPro" id="IPR011711">
    <property type="entry name" value="GntR_C"/>
</dbReference>
<dbReference type="Pfam" id="PF07729">
    <property type="entry name" value="FCD"/>
    <property type="match status" value="1"/>
</dbReference>
<dbReference type="GO" id="GO:0003700">
    <property type="term" value="F:DNA-binding transcription factor activity"/>
    <property type="evidence" value="ECO:0007669"/>
    <property type="project" value="InterPro"/>
</dbReference>
<evidence type="ECO:0000256" key="3">
    <source>
        <dbReference type="ARBA" id="ARBA00023163"/>
    </source>
</evidence>
<keyword evidence="2" id="KW-0238">DNA-binding</keyword>
<dbReference type="Pfam" id="PF00392">
    <property type="entry name" value="GntR"/>
    <property type="match status" value="1"/>
</dbReference>
<dbReference type="InterPro" id="IPR036390">
    <property type="entry name" value="WH_DNA-bd_sf"/>
</dbReference>
<dbReference type="SUPFAM" id="SSF46785">
    <property type="entry name" value="Winged helix' DNA-binding domain"/>
    <property type="match status" value="1"/>
</dbReference>
<evidence type="ECO:0000313" key="5">
    <source>
        <dbReference type="EMBL" id="PSU48040.1"/>
    </source>
</evidence>
<dbReference type="InterPro" id="IPR008920">
    <property type="entry name" value="TF_FadR/GntR_C"/>
</dbReference>
<organism evidence="5 6">
    <name type="scientific">Photobacterium frigidiphilum</name>
    <dbReference type="NCBI Taxonomy" id="264736"/>
    <lineage>
        <taxon>Bacteria</taxon>
        <taxon>Pseudomonadati</taxon>
        <taxon>Pseudomonadota</taxon>
        <taxon>Gammaproteobacteria</taxon>
        <taxon>Vibrionales</taxon>
        <taxon>Vibrionaceae</taxon>
        <taxon>Photobacterium</taxon>
    </lineage>
</organism>
<dbReference type="Gene3D" id="1.10.10.10">
    <property type="entry name" value="Winged helix-like DNA-binding domain superfamily/Winged helix DNA-binding domain"/>
    <property type="match status" value="1"/>
</dbReference>
<keyword evidence="3" id="KW-0804">Transcription</keyword>
<evidence type="ECO:0000256" key="2">
    <source>
        <dbReference type="ARBA" id="ARBA00023125"/>
    </source>
</evidence>
<protein>
    <submittedName>
        <fullName evidence="5">GntR family transcriptional regulator</fullName>
    </submittedName>
</protein>
<dbReference type="InterPro" id="IPR036388">
    <property type="entry name" value="WH-like_DNA-bd_sf"/>
</dbReference>
<feature type="domain" description="HTH gntR-type" evidence="4">
    <location>
        <begin position="15"/>
        <end position="83"/>
    </location>
</feature>
<evidence type="ECO:0000313" key="6">
    <source>
        <dbReference type="Proteomes" id="UP000240987"/>
    </source>
</evidence>
<dbReference type="RefSeq" id="WP_107243031.1">
    <property type="nucleotide sequence ID" value="NZ_JBALVU010000079.1"/>
</dbReference>
<reference evidence="5 6" key="1">
    <citation type="submission" date="2018-01" db="EMBL/GenBank/DDBJ databases">
        <title>Whole genome sequencing of Histamine producing bacteria.</title>
        <authorList>
            <person name="Butler K."/>
        </authorList>
    </citation>
    <scope>NUCLEOTIDE SEQUENCE [LARGE SCALE GENOMIC DNA]</scope>
    <source>
        <strain evidence="5 6">JCM 12947</strain>
    </source>
</reference>
<dbReference type="SUPFAM" id="SSF48008">
    <property type="entry name" value="GntR ligand-binding domain-like"/>
    <property type="match status" value="1"/>
</dbReference>
<dbReference type="AlphaFoldDB" id="A0A2T3JGG6"/>
<evidence type="ECO:0000256" key="1">
    <source>
        <dbReference type="ARBA" id="ARBA00023015"/>
    </source>
</evidence>
<dbReference type="PANTHER" id="PTHR43537">
    <property type="entry name" value="TRANSCRIPTIONAL REGULATOR, GNTR FAMILY"/>
    <property type="match status" value="1"/>
</dbReference>
<accession>A0A2T3JGG6</accession>
<dbReference type="GO" id="GO:0003677">
    <property type="term" value="F:DNA binding"/>
    <property type="evidence" value="ECO:0007669"/>
    <property type="project" value="UniProtKB-KW"/>
</dbReference>
<dbReference type="SMART" id="SM00345">
    <property type="entry name" value="HTH_GNTR"/>
    <property type="match status" value="1"/>
</dbReference>